<dbReference type="Proteomes" id="UP001283361">
    <property type="component" value="Unassembled WGS sequence"/>
</dbReference>
<evidence type="ECO:0000313" key="9">
    <source>
        <dbReference type="EMBL" id="KAK3753133.1"/>
    </source>
</evidence>
<evidence type="ECO:0000256" key="1">
    <source>
        <dbReference type="ARBA" id="ARBA00004123"/>
    </source>
</evidence>
<dbReference type="PANTHER" id="PTHR14401:SF6">
    <property type="entry name" value="CENTROMERE PROTEIN K"/>
    <property type="match status" value="1"/>
</dbReference>
<proteinExistence type="inferred from homology"/>
<keyword evidence="5 8" id="KW-0175">Coiled coil</keyword>
<evidence type="ECO:0000256" key="6">
    <source>
        <dbReference type="ARBA" id="ARBA00023242"/>
    </source>
</evidence>
<evidence type="ECO:0000256" key="2">
    <source>
        <dbReference type="ARBA" id="ARBA00004584"/>
    </source>
</evidence>
<comment type="caution">
    <text evidence="9">The sequence shown here is derived from an EMBL/GenBank/DDBJ whole genome shotgun (WGS) entry which is preliminary data.</text>
</comment>
<keyword evidence="6" id="KW-0539">Nucleus</keyword>
<reference evidence="9" key="1">
    <citation type="journal article" date="2023" name="G3 (Bethesda)">
        <title>A reference genome for the long-term kleptoplast-retaining sea slug Elysia crispata morphotype clarki.</title>
        <authorList>
            <person name="Eastman K.E."/>
            <person name="Pendleton A.L."/>
            <person name="Shaikh M.A."/>
            <person name="Suttiyut T."/>
            <person name="Ogas R."/>
            <person name="Tomko P."/>
            <person name="Gavelis G."/>
            <person name="Widhalm J.R."/>
            <person name="Wisecaver J.H."/>
        </authorList>
    </citation>
    <scope>NUCLEOTIDE SEQUENCE</scope>
    <source>
        <strain evidence="9">ECLA1</strain>
    </source>
</reference>
<evidence type="ECO:0008006" key="11">
    <source>
        <dbReference type="Google" id="ProtNLM"/>
    </source>
</evidence>
<sequence length="256" mass="29542">MDAEEIVGQCSQDWQRVKGIQAELQSATSKPISSEQPLLQVLEETEKRLKGELHGVRERELSTIPPNKEIQELVLKQSEHQSLQEHKETLAFLRATRDDTVESMRKSEAEFEQLKQINEEIKRKLSAFQKAEKEKDNSSLETVLTEMKAKVAKVGEAERYFKRALKNIIATRCPAPEPDEVRSTLNESQDVDPNQIMDMKRMLGRLIEQTLNSPEQPYIELDHRAWPAQVEFLLKCQVAVQHPDNPRKLKLVPFHL</sequence>
<evidence type="ECO:0000256" key="5">
    <source>
        <dbReference type="ARBA" id="ARBA00023054"/>
    </source>
</evidence>
<dbReference type="GO" id="GO:0000070">
    <property type="term" value="P:mitotic sister chromatid segregation"/>
    <property type="evidence" value="ECO:0007669"/>
    <property type="project" value="TreeGrafter"/>
</dbReference>
<keyword evidence="7" id="KW-0137">Centromere</keyword>
<feature type="coiled-coil region" evidence="8">
    <location>
        <begin position="104"/>
        <end position="150"/>
    </location>
</feature>
<dbReference type="InterPro" id="IPR020993">
    <property type="entry name" value="Centromere_CenpK"/>
</dbReference>
<dbReference type="GO" id="GO:0000775">
    <property type="term" value="C:chromosome, centromeric region"/>
    <property type="evidence" value="ECO:0007669"/>
    <property type="project" value="UniProtKB-SubCell"/>
</dbReference>
<evidence type="ECO:0000313" key="10">
    <source>
        <dbReference type="Proteomes" id="UP001283361"/>
    </source>
</evidence>
<dbReference type="GO" id="GO:0051382">
    <property type="term" value="P:kinetochore assembly"/>
    <property type="evidence" value="ECO:0007669"/>
    <property type="project" value="InterPro"/>
</dbReference>
<gene>
    <name evidence="9" type="ORF">RRG08_024411</name>
</gene>
<dbReference type="Pfam" id="PF11802">
    <property type="entry name" value="CENP-K"/>
    <property type="match status" value="1"/>
</dbReference>
<dbReference type="PANTHER" id="PTHR14401">
    <property type="entry name" value="CENTROMERE PROTEIN K"/>
    <property type="match status" value="1"/>
</dbReference>
<evidence type="ECO:0000256" key="3">
    <source>
        <dbReference type="ARBA" id="ARBA00005795"/>
    </source>
</evidence>
<protein>
    <recommendedName>
        <fullName evidence="11">Centromere protein K</fullName>
    </recommendedName>
</protein>
<keyword evidence="10" id="KW-1185">Reference proteome</keyword>
<dbReference type="GO" id="GO:0005634">
    <property type="term" value="C:nucleus"/>
    <property type="evidence" value="ECO:0007669"/>
    <property type="project" value="UniProtKB-SubCell"/>
</dbReference>
<evidence type="ECO:0000256" key="7">
    <source>
        <dbReference type="ARBA" id="ARBA00023328"/>
    </source>
</evidence>
<evidence type="ECO:0000256" key="4">
    <source>
        <dbReference type="ARBA" id="ARBA00022454"/>
    </source>
</evidence>
<comment type="similarity">
    <text evidence="3">Belongs to the CENP-K/MCM22 family.</text>
</comment>
<organism evidence="9 10">
    <name type="scientific">Elysia crispata</name>
    <name type="common">lettuce slug</name>
    <dbReference type="NCBI Taxonomy" id="231223"/>
    <lineage>
        <taxon>Eukaryota</taxon>
        <taxon>Metazoa</taxon>
        <taxon>Spiralia</taxon>
        <taxon>Lophotrochozoa</taxon>
        <taxon>Mollusca</taxon>
        <taxon>Gastropoda</taxon>
        <taxon>Heterobranchia</taxon>
        <taxon>Euthyneura</taxon>
        <taxon>Panpulmonata</taxon>
        <taxon>Sacoglossa</taxon>
        <taxon>Placobranchoidea</taxon>
        <taxon>Plakobranchidae</taxon>
        <taxon>Elysia</taxon>
    </lineage>
</organism>
<evidence type="ECO:0000256" key="8">
    <source>
        <dbReference type="SAM" id="Coils"/>
    </source>
</evidence>
<accession>A0AAE0YQS6</accession>
<dbReference type="AlphaFoldDB" id="A0AAE0YQS6"/>
<comment type="subcellular location">
    <subcellularLocation>
        <location evidence="2">Chromosome</location>
        <location evidence="2">Centromere</location>
    </subcellularLocation>
    <subcellularLocation>
        <location evidence="1">Nucleus</location>
    </subcellularLocation>
</comment>
<name>A0AAE0YQS6_9GAST</name>
<keyword evidence="4" id="KW-0158">Chromosome</keyword>
<dbReference type="EMBL" id="JAWDGP010005718">
    <property type="protein sequence ID" value="KAK3753133.1"/>
    <property type="molecule type" value="Genomic_DNA"/>
</dbReference>